<reference evidence="1" key="2">
    <citation type="submission" date="2020-05" db="EMBL/GenBank/DDBJ databases">
        <authorList>
            <person name="Kim H.-S."/>
            <person name="Proctor R.H."/>
            <person name="Brown D.W."/>
        </authorList>
    </citation>
    <scope>NUCLEOTIDE SEQUENCE</scope>
    <source>
        <strain evidence="1">NRRL 20472</strain>
    </source>
</reference>
<organism evidence="1 2">
    <name type="scientific">Fusarium sarcochroum</name>
    <dbReference type="NCBI Taxonomy" id="1208366"/>
    <lineage>
        <taxon>Eukaryota</taxon>
        <taxon>Fungi</taxon>
        <taxon>Dikarya</taxon>
        <taxon>Ascomycota</taxon>
        <taxon>Pezizomycotina</taxon>
        <taxon>Sordariomycetes</taxon>
        <taxon>Hypocreomycetidae</taxon>
        <taxon>Hypocreales</taxon>
        <taxon>Nectriaceae</taxon>
        <taxon>Fusarium</taxon>
        <taxon>Fusarium lateritium species complex</taxon>
    </lineage>
</organism>
<dbReference type="InterPro" id="IPR010775">
    <property type="entry name" value="DUF1365"/>
</dbReference>
<dbReference type="Pfam" id="PF07103">
    <property type="entry name" value="DUF1365"/>
    <property type="match status" value="1"/>
</dbReference>
<evidence type="ECO:0000313" key="1">
    <source>
        <dbReference type="EMBL" id="KAF4967489.1"/>
    </source>
</evidence>
<proteinExistence type="predicted"/>
<name>A0A8H4XAX5_9HYPO</name>
<sequence length="389" mass="44545">MNNIFGERRPYLVTRDFEAEAKHLQDQRQNDETKEFHRARVNATWRKDFHVSPFNSRKGSYSLLASDPLGPEMEGFRGLDVTINLSSSKGHPKLTAKLFSEGESLDLKELSIAQKAVFILRRFWMGFVTYPRFIKESATLFYKRKLHVWYRPEPLRDSMGRSADDTEKLLENVFRKYLRHLVEQSSAPIAVRYIPSGAAEAFEEVYMSHLTTESTNTSNEIKIKVLTPVFYSRFVHYAHDSEALFCELAESCTIWADKPELLTNIFLKRGSPPLHAASLADYVCFQLIKNLRRRPRKIERPLTSTDKSSPPTKGVDIRDFRMSSMDAFVLGQEDVRLKKAYITTVIRLFVADRIGLGSTGLLGMMELLGRVGASWVLASLVTQTVRDFS</sequence>
<reference evidence="1" key="1">
    <citation type="journal article" date="2020" name="BMC Genomics">
        <title>Correction to: Identification and distribution of gene clusters required for synthesis of sphingolipid metabolism inhibitors in diverse species of the filamentous fungus Fusarium.</title>
        <authorList>
            <person name="Kim H.S."/>
            <person name="Lohmar J.M."/>
            <person name="Busman M."/>
            <person name="Brown D.W."/>
            <person name="Naumann T.A."/>
            <person name="Divon H.H."/>
            <person name="Lysoe E."/>
            <person name="Uhlig S."/>
            <person name="Proctor R.H."/>
        </authorList>
    </citation>
    <scope>NUCLEOTIDE SEQUENCE</scope>
    <source>
        <strain evidence="1">NRRL 20472</strain>
    </source>
</reference>
<accession>A0A8H4XAX5</accession>
<dbReference type="PANTHER" id="PTHR33973:SF4">
    <property type="entry name" value="OS07G0153300 PROTEIN"/>
    <property type="match status" value="1"/>
</dbReference>
<dbReference type="OrthoDB" id="3340520at2759"/>
<dbReference type="AlphaFoldDB" id="A0A8H4XAX5"/>
<dbReference type="Proteomes" id="UP000622797">
    <property type="component" value="Unassembled WGS sequence"/>
</dbReference>
<protein>
    <submittedName>
        <fullName evidence="1">Uncharacterized protein</fullName>
    </submittedName>
</protein>
<evidence type="ECO:0000313" key="2">
    <source>
        <dbReference type="Proteomes" id="UP000622797"/>
    </source>
</evidence>
<keyword evidence="2" id="KW-1185">Reference proteome</keyword>
<comment type="caution">
    <text evidence="1">The sequence shown here is derived from an EMBL/GenBank/DDBJ whole genome shotgun (WGS) entry which is preliminary data.</text>
</comment>
<dbReference type="PANTHER" id="PTHR33973">
    <property type="entry name" value="OS07G0153300 PROTEIN"/>
    <property type="match status" value="1"/>
</dbReference>
<dbReference type="EMBL" id="JABEXW010000233">
    <property type="protein sequence ID" value="KAF4967489.1"/>
    <property type="molecule type" value="Genomic_DNA"/>
</dbReference>
<gene>
    <name evidence="1" type="ORF">FSARC_4953</name>
</gene>